<dbReference type="InterPro" id="IPR011008">
    <property type="entry name" value="Dimeric_a/b-barrel"/>
</dbReference>
<evidence type="ECO:0008006" key="4">
    <source>
        <dbReference type="Google" id="ProtNLM"/>
    </source>
</evidence>
<keyword evidence="3" id="KW-1185">Reference proteome</keyword>
<gene>
    <name evidence="2" type="ORF">GBAR_LOCUS18795</name>
</gene>
<dbReference type="InterPro" id="IPR009799">
    <property type="entry name" value="EthD_dom"/>
</dbReference>
<dbReference type="AlphaFoldDB" id="A0AA35SQX3"/>
<proteinExistence type="inferred from homology"/>
<dbReference type="EMBL" id="CASHTH010002658">
    <property type="protein sequence ID" value="CAI8033316.1"/>
    <property type="molecule type" value="Genomic_DNA"/>
</dbReference>
<accession>A0AA35SQX3</accession>
<reference evidence="2" key="1">
    <citation type="submission" date="2023-03" db="EMBL/GenBank/DDBJ databases">
        <authorList>
            <person name="Steffen K."/>
            <person name="Cardenas P."/>
        </authorList>
    </citation>
    <scope>NUCLEOTIDE SEQUENCE</scope>
</reference>
<dbReference type="PANTHER" id="PTHR40260">
    <property type="entry name" value="BLR8190 PROTEIN"/>
    <property type="match status" value="1"/>
</dbReference>
<sequence length="103" mass="11573">MIKVSFLYANEEGKNFNMDYYTGTHMPMVHQRLDSMGLLRSEIETGVSSADPNAPAPFVAVGNLYFNTTDEVHEGFKTHGRELMGDTANYTDIRPQIQISELV</sequence>
<dbReference type="GO" id="GO:0016491">
    <property type="term" value="F:oxidoreductase activity"/>
    <property type="evidence" value="ECO:0007669"/>
    <property type="project" value="InterPro"/>
</dbReference>
<organism evidence="2 3">
    <name type="scientific">Geodia barretti</name>
    <name type="common">Barrett's horny sponge</name>
    <dbReference type="NCBI Taxonomy" id="519541"/>
    <lineage>
        <taxon>Eukaryota</taxon>
        <taxon>Metazoa</taxon>
        <taxon>Porifera</taxon>
        <taxon>Demospongiae</taxon>
        <taxon>Heteroscleromorpha</taxon>
        <taxon>Tetractinellida</taxon>
        <taxon>Astrophorina</taxon>
        <taxon>Geodiidae</taxon>
        <taxon>Geodia</taxon>
    </lineage>
</organism>
<name>A0AA35SQX3_GEOBA</name>
<protein>
    <recommendedName>
        <fullName evidence="4">EthD family reductase</fullName>
    </recommendedName>
</protein>
<dbReference type="Gene3D" id="3.30.70.100">
    <property type="match status" value="1"/>
</dbReference>
<evidence type="ECO:0000256" key="1">
    <source>
        <dbReference type="ARBA" id="ARBA00005986"/>
    </source>
</evidence>
<dbReference type="PANTHER" id="PTHR40260:SF2">
    <property type="entry name" value="BLR8190 PROTEIN"/>
    <property type="match status" value="1"/>
</dbReference>
<comment type="caution">
    <text evidence="2">The sequence shown here is derived from an EMBL/GenBank/DDBJ whole genome shotgun (WGS) entry which is preliminary data.</text>
</comment>
<evidence type="ECO:0000313" key="2">
    <source>
        <dbReference type="EMBL" id="CAI8033316.1"/>
    </source>
</evidence>
<dbReference type="SUPFAM" id="SSF54909">
    <property type="entry name" value="Dimeric alpha+beta barrel"/>
    <property type="match status" value="1"/>
</dbReference>
<evidence type="ECO:0000313" key="3">
    <source>
        <dbReference type="Proteomes" id="UP001174909"/>
    </source>
</evidence>
<dbReference type="NCBIfam" id="TIGR02118">
    <property type="entry name" value="EthD family reductase"/>
    <property type="match status" value="1"/>
</dbReference>
<dbReference type="Proteomes" id="UP001174909">
    <property type="component" value="Unassembled WGS sequence"/>
</dbReference>
<comment type="similarity">
    <text evidence="1">Belongs to the tpcK family.</text>
</comment>